<evidence type="ECO:0000313" key="3">
    <source>
        <dbReference type="Proteomes" id="UP000802392"/>
    </source>
</evidence>
<dbReference type="EMBL" id="JAAOZD010000001">
    <property type="protein sequence ID" value="NIJ00344.1"/>
    <property type="molecule type" value="Genomic_DNA"/>
</dbReference>
<comment type="caution">
    <text evidence="2">The sequence shown here is derived from an EMBL/GenBank/DDBJ whole genome shotgun (WGS) entry which is preliminary data.</text>
</comment>
<keyword evidence="3" id="KW-1185">Reference proteome</keyword>
<sequence length="354" mass="35247">MVRDYLGVSEMGVSRVFPRAAGILRSVMVAGAGTVFWLTLSATAASADDGAVNTTPTTVNSTVSLSVPVPKTSLPAPIAALAPTSPVKIPLPAVTPVVQEAGHAVDGIIGGLPVVNTALPVGTKGQVVEAAVVPVTGKADELIEVVVPPINQATAPILQPVVDAVDTVILPAAPVVLPAEPALPIAPQPTVPGEGGVQLMPDIAVVPPGLTAGRENPDGNDVDSGIASASGQLLLSAGAPLKIDNPSISNAVSANQDTPVIGRILDLREIKIPPAEHTASNTENPMEFPADLEAVPAAATGAGSGNSHNGPPSSAAAILNGALVFPNNSLSGLAAAENEQHPKPVSFDPGSSPD</sequence>
<gene>
    <name evidence="2" type="ORF">FHR86_000642</name>
</gene>
<dbReference type="Proteomes" id="UP000802392">
    <property type="component" value="Unassembled WGS sequence"/>
</dbReference>
<evidence type="ECO:0000256" key="1">
    <source>
        <dbReference type="SAM" id="MobiDB-lite"/>
    </source>
</evidence>
<evidence type="ECO:0000313" key="2">
    <source>
        <dbReference type="EMBL" id="NIJ00344.1"/>
    </source>
</evidence>
<reference evidence="2 3" key="1">
    <citation type="submission" date="2020-03" db="EMBL/GenBank/DDBJ databases">
        <title>Genomic Encyclopedia of Type Strains, Phase III (KMG-III): the genomes of soil and plant-associated and newly described type strains.</title>
        <authorList>
            <person name="Whitman W."/>
        </authorList>
    </citation>
    <scope>NUCLEOTIDE SEQUENCE [LARGE SCALE GENOMIC DNA]</scope>
    <source>
        <strain evidence="2 3">CECT 4207</strain>
    </source>
</reference>
<organism evidence="2 3">
    <name type="scientific">Paenarthrobacter ilicis</name>
    <dbReference type="NCBI Taxonomy" id="43665"/>
    <lineage>
        <taxon>Bacteria</taxon>
        <taxon>Bacillati</taxon>
        <taxon>Actinomycetota</taxon>
        <taxon>Actinomycetes</taxon>
        <taxon>Micrococcales</taxon>
        <taxon>Micrococcaceae</taxon>
        <taxon>Paenarthrobacter</taxon>
    </lineage>
</organism>
<accession>A0ABX0TCU8</accession>
<proteinExistence type="predicted"/>
<name>A0ABX0TCU8_9MICC</name>
<protein>
    <submittedName>
        <fullName evidence="2">Uncharacterized protein</fullName>
    </submittedName>
</protein>
<feature type="region of interest" description="Disordered" evidence="1">
    <location>
        <begin position="333"/>
        <end position="354"/>
    </location>
</feature>